<evidence type="ECO:0000256" key="1">
    <source>
        <dbReference type="SAM" id="SignalP"/>
    </source>
</evidence>
<dbReference type="InterPro" id="IPR022193">
    <property type="entry name" value="DUF3718"/>
</dbReference>
<reference evidence="2 3" key="1">
    <citation type="submission" date="2020-08" db="EMBL/GenBank/DDBJ databases">
        <title>Genomic Encyclopedia of Type Strains, Phase III (KMG-III): the genomes of soil and plant-associated and newly described type strains.</title>
        <authorList>
            <person name="Whitman W."/>
        </authorList>
    </citation>
    <scope>NUCLEOTIDE SEQUENCE [LARGE SCALE GENOMIC DNA]</scope>
    <source>
        <strain evidence="2 3">CECT 8571</strain>
    </source>
</reference>
<protein>
    <recommendedName>
        <fullName evidence="4">DUF3718 domain-containing protein</fullName>
    </recommendedName>
</protein>
<dbReference type="AlphaFoldDB" id="A0A839UPK6"/>
<dbReference type="EMBL" id="JACHXZ010000001">
    <property type="protein sequence ID" value="MBB3167315.1"/>
    <property type="molecule type" value="Genomic_DNA"/>
</dbReference>
<dbReference type="Pfam" id="PF12514">
    <property type="entry name" value="DUF3718"/>
    <property type="match status" value="1"/>
</dbReference>
<accession>A0A839UPK6</accession>
<feature type="signal peptide" evidence="1">
    <location>
        <begin position="1"/>
        <end position="32"/>
    </location>
</feature>
<evidence type="ECO:0008006" key="4">
    <source>
        <dbReference type="Google" id="ProtNLM"/>
    </source>
</evidence>
<name>A0A839UPK6_9GAMM</name>
<evidence type="ECO:0000313" key="3">
    <source>
        <dbReference type="Proteomes" id="UP000559987"/>
    </source>
</evidence>
<comment type="caution">
    <text evidence="2">The sequence shown here is derived from an EMBL/GenBank/DDBJ whole genome shotgun (WGS) entry which is preliminary data.</text>
</comment>
<dbReference type="Proteomes" id="UP000559987">
    <property type="component" value="Unassembled WGS sequence"/>
</dbReference>
<dbReference type="RefSeq" id="WP_183907928.1">
    <property type="nucleotide sequence ID" value="NZ_JACHXZ010000001.1"/>
</dbReference>
<keyword evidence="3" id="KW-1185">Reference proteome</keyword>
<feature type="chain" id="PRO_5032745269" description="DUF3718 domain-containing protein" evidence="1">
    <location>
        <begin position="33"/>
        <end position="126"/>
    </location>
</feature>
<sequence>MNTISSKTASFRLAATLFAGVVLSAGAMFASADTRIERDGKVYVVVDNDASSVCKAIVRDQPNQLRNALYQGVAPIDRRRAHTFYACNDQNLITFAEEVEAKKVVGYLTPKFYGNQRITTEEVASR</sequence>
<organism evidence="2 3">
    <name type="scientific">Simiduia aestuariiviva</name>
    <dbReference type="NCBI Taxonomy" id="1510459"/>
    <lineage>
        <taxon>Bacteria</taxon>
        <taxon>Pseudomonadati</taxon>
        <taxon>Pseudomonadota</taxon>
        <taxon>Gammaproteobacteria</taxon>
        <taxon>Cellvibrionales</taxon>
        <taxon>Cellvibrionaceae</taxon>
        <taxon>Simiduia</taxon>
    </lineage>
</organism>
<gene>
    <name evidence="2" type="ORF">FHS30_000491</name>
</gene>
<proteinExistence type="predicted"/>
<evidence type="ECO:0000313" key="2">
    <source>
        <dbReference type="EMBL" id="MBB3167315.1"/>
    </source>
</evidence>
<keyword evidence="1" id="KW-0732">Signal</keyword>